<dbReference type="Pfam" id="PF12833">
    <property type="entry name" value="HTH_18"/>
    <property type="match status" value="1"/>
</dbReference>
<dbReference type="SMART" id="SM00342">
    <property type="entry name" value="HTH_ARAC"/>
    <property type="match status" value="1"/>
</dbReference>
<proteinExistence type="predicted"/>
<feature type="domain" description="HTH araC/xylS-type" evidence="1">
    <location>
        <begin position="219"/>
        <end position="317"/>
    </location>
</feature>
<dbReference type="PROSITE" id="PS01124">
    <property type="entry name" value="HTH_ARAC_FAMILY_2"/>
    <property type="match status" value="1"/>
</dbReference>
<accession>A0ABT1S7V4</accession>
<dbReference type="RefSeq" id="WP_216555210.1">
    <property type="nucleotide sequence ID" value="NZ_JAHLOH010000015.1"/>
</dbReference>
<protein>
    <submittedName>
        <fullName evidence="2">AraC family transcriptional regulator</fullName>
    </submittedName>
</protein>
<sequence>MSILSKDKGIYGPEVEMIKRDNDCMIYKMKNHDGEGVMTSYQVFPGIELIYNDFHMGNCFHNKQPHADIMEINHCRLGRFECEFLNGDYVYLEEGDLAVNMLSNRTAKSCFPLEHYHGVSVVICLDEAERSISCVLEDISINLYSLRDKLCHKDRCFIMRAKNSIEHIFFELYTVPDEVKRGYFKLKVLELLLFLSVVDIAEQREERQYFHKSQVDIIKEIKEYMTENLEQHNTLEELSNRFKIPITAMKLCFKAVYGTSVYAYMRSYRMQAAAVMLRQGNDSVAAIAGRVGYNNSSKFASAFKDIVGMSPLEYRKTNRPNGLLSDGLE</sequence>
<name>A0ABT1S7V4_9FIRM</name>
<evidence type="ECO:0000313" key="3">
    <source>
        <dbReference type="Proteomes" id="UP001524478"/>
    </source>
</evidence>
<dbReference type="EMBL" id="JANGAC010000003">
    <property type="protein sequence ID" value="MCQ4922553.1"/>
    <property type="molecule type" value="Genomic_DNA"/>
</dbReference>
<evidence type="ECO:0000313" key="2">
    <source>
        <dbReference type="EMBL" id="MCQ4922553.1"/>
    </source>
</evidence>
<dbReference type="InterPro" id="IPR053142">
    <property type="entry name" value="PchR_regulatory_protein"/>
</dbReference>
<reference evidence="2 3" key="1">
    <citation type="submission" date="2022-06" db="EMBL/GenBank/DDBJ databases">
        <title>Isolation of gut microbiota from human fecal samples.</title>
        <authorList>
            <person name="Pamer E.G."/>
            <person name="Barat B."/>
            <person name="Waligurski E."/>
            <person name="Medina S."/>
            <person name="Paddock L."/>
            <person name="Mostad J."/>
        </authorList>
    </citation>
    <scope>NUCLEOTIDE SEQUENCE [LARGE SCALE GENOMIC DNA]</scope>
    <source>
        <strain evidence="2 3">DFI.7.95</strain>
    </source>
</reference>
<keyword evidence="3" id="KW-1185">Reference proteome</keyword>
<dbReference type="PANTHER" id="PTHR47893">
    <property type="entry name" value="REGULATORY PROTEIN PCHR"/>
    <property type="match status" value="1"/>
</dbReference>
<dbReference type="Proteomes" id="UP001524478">
    <property type="component" value="Unassembled WGS sequence"/>
</dbReference>
<evidence type="ECO:0000259" key="1">
    <source>
        <dbReference type="PROSITE" id="PS01124"/>
    </source>
</evidence>
<comment type="caution">
    <text evidence="2">The sequence shown here is derived from an EMBL/GenBank/DDBJ whole genome shotgun (WGS) entry which is preliminary data.</text>
</comment>
<organism evidence="2 3">
    <name type="scientific">Tissierella carlieri</name>
    <dbReference type="NCBI Taxonomy" id="689904"/>
    <lineage>
        <taxon>Bacteria</taxon>
        <taxon>Bacillati</taxon>
        <taxon>Bacillota</taxon>
        <taxon>Tissierellia</taxon>
        <taxon>Tissierellales</taxon>
        <taxon>Tissierellaceae</taxon>
        <taxon>Tissierella</taxon>
    </lineage>
</organism>
<gene>
    <name evidence="2" type="ORF">NE686_05610</name>
</gene>
<dbReference type="InterPro" id="IPR018060">
    <property type="entry name" value="HTH_AraC"/>
</dbReference>
<dbReference type="PANTHER" id="PTHR47893:SF1">
    <property type="entry name" value="REGULATORY PROTEIN PCHR"/>
    <property type="match status" value="1"/>
</dbReference>